<accession>A0A7J7G905</accession>
<dbReference type="GO" id="GO:0005516">
    <property type="term" value="F:calmodulin binding"/>
    <property type="evidence" value="ECO:0007669"/>
    <property type="project" value="UniProtKB-KW"/>
</dbReference>
<sequence>MGALGKWLKSLVGLKNTQSRHQENVDSSGKGRKWRLWRSRKGGQVAASYSSSFGADDVFSAAVAIVVRATTKDFMLVRQEWAAIRIQTMFRACLARQALRALKAVVRVQAIFRGRQVRKQVALTLRRMQALVRAQARVRASCVSSQSWDKRAIALEDEEKENLDSLVWEMMDDEVAKHEPTIEDDVSTQNQHLQQIPTLSGSHNFCSVDLDSDNHVIIDRDDIHPNNVAYSKNSKSVDIAVSQGDPLSSTGDVWPPVSMPDSYYQSTLNHEYASASATKLSLGHSRVFKQQQVRLIDLESDNCEEDTRKDLLHRKSNDGSYFNPYSDQEVQGQNEVLQHFYKGQDGLPYQHEQKQTRLNLQPASNVSMEMGQFSGLFREHLHASLPLELRQKRSNDMYMHQNIQGKMFTDGSRYTIPRQEHFSNANTNVQDWAINTNTTHMSAPLQSHLDGGELGRNWFSGEHRVRGGWSTLDTSAVGPTQTGGFPV</sequence>
<dbReference type="EMBL" id="JACBKZ010000012">
    <property type="protein sequence ID" value="KAF5936805.1"/>
    <property type="molecule type" value="Genomic_DNA"/>
</dbReference>
<evidence type="ECO:0000256" key="2">
    <source>
        <dbReference type="ARBA" id="ARBA00024341"/>
    </source>
</evidence>
<dbReference type="PANTHER" id="PTHR32295:SF126">
    <property type="entry name" value="PROTEIN IQ-DOMAIN 8"/>
    <property type="match status" value="1"/>
</dbReference>
<evidence type="ECO:0000256" key="1">
    <source>
        <dbReference type="ARBA" id="ARBA00022860"/>
    </source>
</evidence>
<comment type="caution">
    <text evidence="3">The sequence shown here is derived from an EMBL/GenBank/DDBJ whole genome shotgun (WGS) entry which is preliminary data.</text>
</comment>
<evidence type="ECO:0008006" key="5">
    <source>
        <dbReference type="Google" id="ProtNLM"/>
    </source>
</evidence>
<reference evidence="3 4" key="2">
    <citation type="submission" date="2020-07" db="EMBL/GenBank/DDBJ databases">
        <title>Genome assembly of wild tea tree DASZ reveals pedigree and selection history of tea varieties.</title>
        <authorList>
            <person name="Zhang W."/>
        </authorList>
    </citation>
    <scope>NUCLEOTIDE SEQUENCE [LARGE SCALE GENOMIC DNA]</scope>
    <source>
        <strain evidence="4">cv. G240</strain>
        <tissue evidence="3">Leaf</tissue>
    </source>
</reference>
<dbReference type="Proteomes" id="UP000593564">
    <property type="component" value="Unassembled WGS sequence"/>
</dbReference>
<evidence type="ECO:0000313" key="4">
    <source>
        <dbReference type="Proteomes" id="UP000593564"/>
    </source>
</evidence>
<keyword evidence="4" id="KW-1185">Reference proteome</keyword>
<protein>
    <recommendedName>
        <fullName evidence="5">DUF4005 domain-containing protein</fullName>
    </recommendedName>
</protein>
<dbReference type="AlphaFoldDB" id="A0A7J7G905"/>
<dbReference type="CDD" id="cd23767">
    <property type="entry name" value="IQCD"/>
    <property type="match status" value="1"/>
</dbReference>
<name>A0A7J7G905_CAMSI</name>
<organism evidence="3 4">
    <name type="scientific">Camellia sinensis</name>
    <name type="common">Tea plant</name>
    <name type="synonym">Thea sinensis</name>
    <dbReference type="NCBI Taxonomy" id="4442"/>
    <lineage>
        <taxon>Eukaryota</taxon>
        <taxon>Viridiplantae</taxon>
        <taxon>Streptophyta</taxon>
        <taxon>Embryophyta</taxon>
        <taxon>Tracheophyta</taxon>
        <taxon>Spermatophyta</taxon>
        <taxon>Magnoliopsida</taxon>
        <taxon>eudicotyledons</taxon>
        <taxon>Gunneridae</taxon>
        <taxon>Pentapetalae</taxon>
        <taxon>asterids</taxon>
        <taxon>Ericales</taxon>
        <taxon>Theaceae</taxon>
        <taxon>Camellia</taxon>
    </lineage>
</organism>
<reference evidence="4" key="1">
    <citation type="journal article" date="2020" name="Nat. Commun.">
        <title>Genome assembly of wild tea tree DASZ reveals pedigree and selection history of tea varieties.</title>
        <authorList>
            <person name="Zhang W."/>
            <person name="Zhang Y."/>
            <person name="Qiu H."/>
            <person name="Guo Y."/>
            <person name="Wan H."/>
            <person name="Zhang X."/>
            <person name="Scossa F."/>
            <person name="Alseekh S."/>
            <person name="Zhang Q."/>
            <person name="Wang P."/>
            <person name="Xu L."/>
            <person name="Schmidt M.H."/>
            <person name="Jia X."/>
            <person name="Li D."/>
            <person name="Zhu A."/>
            <person name="Guo F."/>
            <person name="Chen W."/>
            <person name="Ni D."/>
            <person name="Usadel B."/>
            <person name="Fernie A.R."/>
            <person name="Wen W."/>
        </authorList>
    </citation>
    <scope>NUCLEOTIDE SEQUENCE [LARGE SCALE GENOMIC DNA]</scope>
    <source>
        <strain evidence="4">cv. G240</strain>
    </source>
</reference>
<comment type="similarity">
    <text evidence="2">Belongs to the IQD family.</text>
</comment>
<dbReference type="PANTHER" id="PTHR32295">
    <property type="entry name" value="IQ-DOMAIN 5-RELATED"/>
    <property type="match status" value="1"/>
</dbReference>
<keyword evidence="1" id="KW-0112">Calmodulin-binding</keyword>
<evidence type="ECO:0000313" key="3">
    <source>
        <dbReference type="EMBL" id="KAF5936805.1"/>
    </source>
</evidence>
<gene>
    <name evidence="3" type="ORF">HYC85_024311</name>
</gene>
<dbReference type="PROSITE" id="PS50096">
    <property type="entry name" value="IQ"/>
    <property type="match status" value="2"/>
</dbReference>
<proteinExistence type="inferred from homology"/>
<dbReference type="Gene3D" id="1.20.5.190">
    <property type="match status" value="1"/>
</dbReference>